<evidence type="ECO:0000313" key="1">
    <source>
        <dbReference type="EMBL" id="KYH24409.1"/>
    </source>
</evidence>
<organism evidence="1 2">
    <name type="scientific">Halalkalicoccus paucihalophilus</name>
    <dbReference type="NCBI Taxonomy" id="1008153"/>
    <lineage>
        <taxon>Archaea</taxon>
        <taxon>Methanobacteriati</taxon>
        <taxon>Methanobacteriota</taxon>
        <taxon>Stenosarchaea group</taxon>
        <taxon>Halobacteria</taxon>
        <taxon>Halobacteriales</taxon>
        <taxon>Halococcaceae</taxon>
        <taxon>Halalkalicoccus</taxon>
    </lineage>
</organism>
<sequence length="49" mass="5648">MNDLQMNRDERWIVQAVETSCNIINIPRELNEAGVTEIANEVDEKIAFD</sequence>
<evidence type="ECO:0000313" key="2">
    <source>
        <dbReference type="Proteomes" id="UP000075321"/>
    </source>
</evidence>
<protein>
    <submittedName>
        <fullName evidence="1">Uncharacterized protein</fullName>
    </submittedName>
</protein>
<comment type="caution">
    <text evidence="1">The sequence shown here is derived from an EMBL/GenBank/DDBJ whole genome shotgun (WGS) entry which is preliminary data.</text>
</comment>
<name>A0A151A9W6_9EURY</name>
<dbReference type="Proteomes" id="UP000075321">
    <property type="component" value="Unassembled WGS sequence"/>
</dbReference>
<dbReference type="PATRIC" id="fig|1008153.3.peg.3571"/>
<gene>
    <name evidence="1" type="ORF">HAPAU_33920</name>
</gene>
<dbReference type="AlphaFoldDB" id="A0A151A9W6"/>
<reference evidence="1 2" key="1">
    <citation type="submission" date="2016-02" db="EMBL/GenBank/DDBJ databases">
        <title>Genome sequence of Halalkalicoccus paucihalophilus DSM 24557.</title>
        <authorList>
            <person name="Poehlein A."/>
            <person name="Daniel R."/>
        </authorList>
    </citation>
    <scope>NUCLEOTIDE SEQUENCE [LARGE SCALE GENOMIC DNA]</scope>
    <source>
        <strain evidence="1 2">DSM 24557</strain>
    </source>
</reference>
<keyword evidence="2" id="KW-1185">Reference proteome</keyword>
<proteinExistence type="predicted"/>
<dbReference type="EMBL" id="LTAZ01000013">
    <property type="protein sequence ID" value="KYH24409.1"/>
    <property type="molecule type" value="Genomic_DNA"/>
</dbReference>
<accession>A0A151A9W6</accession>